<gene>
    <name evidence="1" type="ORF">KK083_08715</name>
</gene>
<dbReference type="RefSeq" id="WP_254162555.1">
    <property type="nucleotide sequence ID" value="NZ_JAHESF010000007.1"/>
</dbReference>
<accession>A0AAP2GNX3</accession>
<protein>
    <submittedName>
        <fullName evidence="1">Phosphoribosylformylglycinamidine synthase</fullName>
    </submittedName>
</protein>
<sequence length="268" mass="30250">MTQYRIILIALTTLCLRGFSQTPDALPAKVSHAEPIYFDLIRDLGARKGERELNIGIGMTSTRSYTAHTYLVEYEFAPLNRLGLEIELPLAFYSPVSKENAAGLHAHSGIEGIKTAVQYSFFVSEKLQTTMAAGYIFESKQGPNLLRRRGGLHNPFMIIAKKWGSQFHSLIYAGPSFERDTEYKRQKTSWLVNANVHYTLPGTRNFVGIETNEKIDHHHFEMIVRPQVKMALSATTSLGLALGIPAGVHDTHLDFLLRWVYEARKKVK</sequence>
<organism evidence="1 2">
    <name type="scientific">Chryseosolibacter histidini</name>
    <dbReference type="NCBI Taxonomy" id="2782349"/>
    <lineage>
        <taxon>Bacteria</taxon>
        <taxon>Pseudomonadati</taxon>
        <taxon>Bacteroidota</taxon>
        <taxon>Cytophagia</taxon>
        <taxon>Cytophagales</taxon>
        <taxon>Chryseotaleaceae</taxon>
        <taxon>Chryseosolibacter</taxon>
    </lineage>
</organism>
<comment type="caution">
    <text evidence="1">The sequence shown here is derived from an EMBL/GenBank/DDBJ whole genome shotgun (WGS) entry which is preliminary data.</text>
</comment>
<evidence type="ECO:0000313" key="2">
    <source>
        <dbReference type="Proteomes" id="UP001319200"/>
    </source>
</evidence>
<dbReference type="Proteomes" id="UP001319200">
    <property type="component" value="Unassembled WGS sequence"/>
</dbReference>
<evidence type="ECO:0000313" key="1">
    <source>
        <dbReference type="EMBL" id="MBT1696952.1"/>
    </source>
</evidence>
<dbReference type="NCBIfam" id="NF041634">
    <property type="entry name" value="HAEPLYID"/>
    <property type="match status" value="1"/>
</dbReference>
<proteinExistence type="predicted"/>
<name>A0AAP2GNX3_9BACT</name>
<dbReference type="InterPro" id="IPR048131">
    <property type="entry name" value="HAEPLYID-like"/>
</dbReference>
<dbReference type="AlphaFoldDB" id="A0AAP2GNX3"/>
<dbReference type="EMBL" id="JAHESF010000007">
    <property type="protein sequence ID" value="MBT1696952.1"/>
    <property type="molecule type" value="Genomic_DNA"/>
</dbReference>
<reference evidence="1 2" key="1">
    <citation type="submission" date="2021-05" db="EMBL/GenBank/DDBJ databases">
        <title>A Polyphasic approach of four new species of the genus Ohtaekwangia: Ohtaekwangia histidinii sp. nov., Ohtaekwangia cretensis sp. nov., Ohtaekwangia indiensis sp. nov., Ohtaekwangia reichenbachii sp. nov. from diverse environment.</title>
        <authorList>
            <person name="Octaviana S."/>
        </authorList>
    </citation>
    <scope>NUCLEOTIDE SEQUENCE [LARGE SCALE GENOMIC DNA]</scope>
    <source>
        <strain evidence="1 2">PWU4</strain>
    </source>
</reference>
<keyword evidence="2" id="KW-1185">Reference proteome</keyword>